<name>A0A0C3E8Y4_9AGAM</name>
<sequence length="86" mass="9717">MCGGTVDSTRVEGKRLCRLEHPAGLSDVEGDTEESKSHLEASVERWRSKPLTLDVATHCGRCYACEMLNKLAARYRMQGERQREYG</sequence>
<protein>
    <submittedName>
        <fullName evidence="1">Uncharacterized protein</fullName>
    </submittedName>
</protein>
<reference evidence="1 2" key="1">
    <citation type="submission" date="2014-04" db="EMBL/GenBank/DDBJ databases">
        <authorList>
            <consortium name="DOE Joint Genome Institute"/>
            <person name="Kuo A."/>
            <person name="Kohler A."/>
            <person name="Nagy L.G."/>
            <person name="Floudas D."/>
            <person name="Copeland A."/>
            <person name="Barry K.W."/>
            <person name="Cichocki N."/>
            <person name="Veneault-Fourrey C."/>
            <person name="LaButti K."/>
            <person name="Lindquist E.A."/>
            <person name="Lipzen A."/>
            <person name="Lundell T."/>
            <person name="Morin E."/>
            <person name="Murat C."/>
            <person name="Sun H."/>
            <person name="Tunlid A."/>
            <person name="Henrissat B."/>
            <person name="Grigoriev I.V."/>
            <person name="Hibbett D.S."/>
            <person name="Martin F."/>
            <person name="Nordberg H.P."/>
            <person name="Cantor M.N."/>
            <person name="Hua S.X."/>
        </authorList>
    </citation>
    <scope>NUCLEOTIDE SEQUENCE [LARGE SCALE GENOMIC DNA]</scope>
    <source>
        <strain evidence="1 2">Foug A</strain>
    </source>
</reference>
<dbReference type="EMBL" id="KN822028">
    <property type="protein sequence ID" value="KIM64431.1"/>
    <property type="molecule type" value="Genomic_DNA"/>
</dbReference>
<gene>
    <name evidence="1" type="ORF">SCLCIDRAFT_1213274</name>
</gene>
<accession>A0A0C3E8Y4</accession>
<evidence type="ECO:0000313" key="2">
    <source>
        <dbReference type="Proteomes" id="UP000053989"/>
    </source>
</evidence>
<organism evidence="1 2">
    <name type="scientific">Scleroderma citrinum Foug A</name>
    <dbReference type="NCBI Taxonomy" id="1036808"/>
    <lineage>
        <taxon>Eukaryota</taxon>
        <taxon>Fungi</taxon>
        <taxon>Dikarya</taxon>
        <taxon>Basidiomycota</taxon>
        <taxon>Agaricomycotina</taxon>
        <taxon>Agaricomycetes</taxon>
        <taxon>Agaricomycetidae</taxon>
        <taxon>Boletales</taxon>
        <taxon>Sclerodermatineae</taxon>
        <taxon>Sclerodermataceae</taxon>
        <taxon>Scleroderma</taxon>
    </lineage>
</organism>
<reference evidence="2" key="2">
    <citation type="submission" date="2015-01" db="EMBL/GenBank/DDBJ databases">
        <title>Evolutionary Origins and Diversification of the Mycorrhizal Mutualists.</title>
        <authorList>
            <consortium name="DOE Joint Genome Institute"/>
            <consortium name="Mycorrhizal Genomics Consortium"/>
            <person name="Kohler A."/>
            <person name="Kuo A."/>
            <person name="Nagy L.G."/>
            <person name="Floudas D."/>
            <person name="Copeland A."/>
            <person name="Barry K.W."/>
            <person name="Cichocki N."/>
            <person name="Veneault-Fourrey C."/>
            <person name="LaButti K."/>
            <person name="Lindquist E.A."/>
            <person name="Lipzen A."/>
            <person name="Lundell T."/>
            <person name="Morin E."/>
            <person name="Murat C."/>
            <person name="Riley R."/>
            <person name="Ohm R."/>
            <person name="Sun H."/>
            <person name="Tunlid A."/>
            <person name="Henrissat B."/>
            <person name="Grigoriev I.V."/>
            <person name="Hibbett D.S."/>
            <person name="Martin F."/>
        </authorList>
    </citation>
    <scope>NUCLEOTIDE SEQUENCE [LARGE SCALE GENOMIC DNA]</scope>
    <source>
        <strain evidence="2">Foug A</strain>
    </source>
</reference>
<keyword evidence="2" id="KW-1185">Reference proteome</keyword>
<proteinExistence type="predicted"/>
<dbReference type="InParanoid" id="A0A0C3E8Y4"/>
<dbReference type="HOGENOM" id="CLU_2499186_0_0_1"/>
<dbReference type="Proteomes" id="UP000053989">
    <property type="component" value="Unassembled WGS sequence"/>
</dbReference>
<evidence type="ECO:0000313" key="1">
    <source>
        <dbReference type="EMBL" id="KIM64431.1"/>
    </source>
</evidence>
<dbReference type="AlphaFoldDB" id="A0A0C3E8Y4"/>